<proteinExistence type="predicted"/>
<sequence>MSKTKTDKQERLQEINDRFVQVMDELIRIRKSRDYIDFWEQLGFEKNLTHKTSFIKTHKQFVTLEIILLTGEVFNVNTNYIFGLEKEMFRK</sequence>
<accession>A0AAJ1V905</accession>
<gene>
    <name evidence="1" type="ORF">HX001_14225</name>
</gene>
<reference evidence="1" key="1">
    <citation type="submission" date="2020-06" db="EMBL/GenBank/DDBJ databases">
        <authorList>
            <person name="Dong N."/>
        </authorList>
    </citation>
    <scope>NUCLEOTIDE SEQUENCE</scope>
    <source>
        <strain evidence="1">R655-4</strain>
    </source>
</reference>
<dbReference type="EMBL" id="JACAGJ010000008">
    <property type="protein sequence ID" value="MDM1073642.1"/>
    <property type="molecule type" value="Genomic_DNA"/>
</dbReference>
<evidence type="ECO:0000313" key="1">
    <source>
        <dbReference type="EMBL" id="MDM1073642.1"/>
    </source>
</evidence>
<name>A0AAJ1V905_9FLAO</name>
<dbReference type="AlphaFoldDB" id="A0AAJ1V905"/>
<protein>
    <submittedName>
        <fullName evidence="1">Uncharacterized protein</fullName>
    </submittedName>
</protein>
<reference evidence="1" key="2">
    <citation type="journal article" date="2022" name="Sci. Total Environ.">
        <title>Prevalence, transmission, and molecular epidemiology of tet(X)-positive bacteria among humans, animals, and environmental niches in China: An epidemiological, and genomic-based study.</title>
        <authorList>
            <person name="Dong N."/>
            <person name="Zeng Y."/>
            <person name="Cai C."/>
            <person name="Sun C."/>
            <person name="Lu J."/>
            <person name="Liu C."/>
            <person name="Zhou H."/>
            <person name="Sun Q."/>
            <person name="Shu L."/>
            <person name="Wang H."/>
            <person name="Wang Y."/>
            <person name="Wang S."/>
            <person name="Wu C."/>
            <person name="Chan E.W."/>
            <person name="Chen G."/>
            <person name="Shen Z."/>
            <person name="Chen S."/>
            <person name="Zhang R."/>
        </authorList>
    </citation>
    <scope>NUCLEOTIDE SEQUENCE</scope>
    <source>
        <strain evidence="1">R655-4</strain>
    </source>
</reference>
<organism evidence="1 2">
    <name type="scientific">Empedobacter brevis</name>
    <dbReference type="NCBI Taxonomy" id="247"/>
    <lineage>
        <taxon>Bacteria</taxon>
        <taxon>Pseudomonadati</taxon>
        <taxon>Bacteroidota</taxon>
        <taxon>Flavobacteriia</taxon>
        <taxon>Flavobacteriales</taxon>
        <taxon>Weeksellaceae</taxon>
        <taxon>Empedobacter</taxon>
    </lineage>
</organism>
<comment type="caution">
    <text evidence="1">The sequence shown here is derived from an EMBL/GenBank/DDBJ whole genome shotgun (WGS) entry which is preliminary data.</text>
</comment>
<evidence type="ECO:0000313" key="2">
    <source>
        <dbReference type="Proteomes" id="UP001170959"/>
    </source>
</evidence>
<dbReference type="RefSeq" id="WP_286494085.1">
    <property type="nucleotide sequence ID" value="NZ_JACAGJ010000008.1"/>
</dbReference>
<dbReference type="Proteomes" id="UP001170959">
    <property type="component" value="Unassembled WGS sequence"/>
</dbReference>